<dbReference type="STRING" id="1965070.A0A3S3QJY2"/>
<feature type="non-terminal residue" evidence="3">
    <location>
        <position position="1"/>
    </location>
</feature>
<dbReference type="EMBL" id="NCKU01002293">
    <property type="protein sequence ID" value="RWS09914.1"/>
    <property type="molecule type" value="Genomic_DNA"/>
</dbReference>
<evidence type="ECO:0000259" key="1">
    <source>
        <dbReference type="PROSITE" id="PS50835"/>
    </source>
</evidence>
<comment type="caution">
    <text evidence="3">The sequence shown here is derived from an EMBL/GenBank/DDBJ whole genome shotgun (WGS) entry which is preliminary data.</text>
</comment>
<dbReference type="AlphaFoldDB" id="A0A3S3QJY2"/>
<dbReference type="Pfam" id="PF13927">
    <property type="entry name" value="Ig_3"/>
    <property type="match status" value="1"/>
</dbReference>
<gene>
    <name evidence="2" type="ORF">B4U79_08001</name>
    <name evidence="3" type="ORF">B4U79_08490</name>
</gene>
<sequence length="219" mass="24651">VSWVRQRDLHIISAGEYVYTSDQRFRPKHVDNTDEWYLYIEYVQKEDSGIYECQVSTEPKMSLPFYLNVIEAKSEILGGPVIYVQSGSTINLTCIINQTASPPLFVYWHRDENVLSYSDSSTSDSSSRVQVKTAKGPISVSTLEIRDAKSADVGNYSCRPVPQYADPANITVHVLNGENPAAMQHSNHKNTLTSQSIVLTVTVLLIVKGEWINFLMSER</sequence>
<evidence type="ECO:0000313" key="4">
    <source>
        <dbReference type="Proteomes" id="UP000285301"/>
    </source>
</evidence>
<dbReference type="GO" id="GO:0050808">
    <property type="term" value="P:synapse organization"/>
    <property type="evidence" value="ECO:0007669"/>
    <property type="project" value="TreeGrafter"/>
</dbReference>
<dbReference type="GO" id="GO:0032589">
    <property type="term" value="C:neuron projection membrane"/>
    <property type="evidence" value="ECO:0007669"/>
    <property type="project" value="TreeGrafter"/>
</dbReference>
<dbReference type="InterPro" id="IPR036179">
    <property type="entry name" value="Ig-like_dom_sf"/>
</dbReference>
<dbReference type="InterPro" id="IPR037448">
    <property type="entry name" value="Zig-8"/>
</dbReference>
<dbReference type="OrthoDB" id="6423584at2759"/>
<evidence type="ECO:0000313" key="3">
    <source>
        <dbReference type="EMBL" id="RWS09914.1"/>
    </source>
</evidence>
<dbReference type="EMBL" id="NCKU01005614">
    <property type="protein sequence ID" value="RWS04357.1"/>
    <property type="molecule type" value="Genomic_DNA"/>
</dbReference>
<dbReference type="PANTHER" id="PTHR23279:SF36">
    <property type="entry name" value="DEFECTIVE PROBOSCIS EXTENSION RESPONSE 9, ISOFORM A"/>
    <property type="match status" value="1"/>
</dbReference>
<dbReference type="SMART" id="SM00409">
    <property type="entry name" value="IG"/>
    <property type="match status" value="2"/>
</dbReference>
<dbReference type="InterPro" id="IPR007110">
    <property type="entry name" value="Ig-like_dom"/>
</dbReference>
<accession>A0A3S3QJY2</accession>
<dbReference type="Proteomes" id="UP000285301">
    <property type="component" value="Unassembled WGS sequence"/>
</dbReference>
<organism evidence="3 4">
    <name type="scientific">Dinothrombium tinctorium</name>
    <dbReference type="NCBI Taxonomy" id="1965070"/>
    <lineage>
        <taxon>Eukaryota</taxon>
        <taxon>Metazoa</taxon>
        <taxon>Ecdysozoa</taxon>
        <taxon>Arthropoda</taxon>
        <taxon>Chelicerata</taxon>
        <taxon>Arachnida</taxon>
        <taxon>Acari</taxon>
        <taxon>Acariformes</taxon>
        <taxon>Trombidiformes</taxon>
        <taxon>Prostigmata</taxon>
        <taxon>Anystina</taxon>
        <taxon>Parasitengona</taxon>
        <taxon>Trombidioidea</taxon>
        <taxon>Trombidiidae</taxon>
        <taxon>Dinothrombium</taxon>
    </lineage>
</organism>
<name>A0A3S3QJY2_9ACAR</name>
<keyword evidence="4" id="KW-1185">Reference proteome</keyword>
<feature type="domain" description="Ig-like" evidence="1">
    <location>
        <begin position="59"/>
        <end position="171"/>
    </location>
</feature>
<dbReference type="SUPFAM" id="SSF48726">
    <property type="entry name" value="Immunoglobulin"/>
    <property type="match status" value="2"/>
</dbReference>
<evidence type="ECO:0000313" key="2">
    <source>
        <dbReference type="EMBL" id="RWS04357.1"/>
    </source>
</evidence>
<proteinExistence type="predicted"/>
<dbReference type="InterPro" id="IPR013783">
    <property type="entry name" value="Ig-like_fold"/>
</dbReference>
<dbReference type="InterPro" id="IPR003599">
    <property type="entry name" value="Ig_sub"/>
</dbReference>
<reference evidence="3 4" key="1">
    <citation type="journal article" date="2018" name="Gigascience">
        <title>Genomes of trombidid mites reveal novel predicted allergens and laterally-transferred genes associated with secondary metabolism.</title>
        <authorList>
            <person name="Dong X."/>
            <person name="Chaisiri K."/>
            <person name="Xia D."/>
            <person name="Armstrong S.D."/>
            <person name="Fang Y."/>
            <person name="Donnelly M.J."/>
            <person name="Kadowaki T."/>
            <person name="McGarry J.W."/>
            <person name="Darby A.C."/>
            <person name="Makepeace B.L."/>
        </authorList>
    </citation>
    <scope>NUCLEOTIDE SEQUENCE [LARGE SCALE GENOMIC DNA]</scope>
    <source>
        <strain evidence="3">UoL-WK</strain>
    </source>
</reference>
<feature type="domain" description="Ig-like" evidence="1">
    <location>
        <begin position="1"/>
        <end position="56"/>
    </location>
</feature>
<dbReference type="PANTHER" id="PTHR23279">
    <property type="entry name" value="DEFECTIVE PROBOSCIS EXTENSION RESPONSE DPR -RELATED"/>
    <property type="match status" value="1"/>
</dbReference>
<dbReference type="PROSITE" id="PS50835">
    <property type="entry name" value="IG_LIKE"/>
    <property type="match status" value="2"/>
</dbReference>
<protein>
    <submittedName>
        <fullName evidence="3">Down syndrome cell adhesion molecule-like protein</fullName>
    </submittedName>
</protein>
<dbReference type="Gene3D" id="2.60.40.10">
    <property type="entry name" value="Immunoglobulins"/>
    <property type="match status" value="2"/>
</dbReference>
<reference evidence="3" key="2">
    <citation type="submission" date="2018-11" db="EMBL/GenBank/DDBJ databases">
        <title>Trombidioid mite genomics.</title>
        <authorList>
            <person name="Dong X."/>
        </authorList>
    </citation>
    <scope>NUCLEOTIDE SEQUENCE</scope>
    <source>
        <strain evidence="3">UoL-WK</strain>
    </source>
</reference>